<sequence length="186" mass="20197">MCGNLSRSFVSKFQVLQEINQLLWIAVPTFFTGFLSVANLSPRCKFINCSSDSDDSGRTISDTENMHSRPCPCVSSRGRLLNSTSKLFQMPNATDAPAGEGTFAYKQKQPKKRRLNAITRERSIPRIPVGTDDRSNDATIPSTRKRRDGFDSEVGGSAPSEPTCVAGQASGVNAVGTQTDMVVPFS</sequence>
<accession>A0A2U1Q9N4</accession>
<evidence type="ECO:0000313" key="3">
    <source>
        <dbReference type="Proteomes" id="UP000245207"/>
    </source>
</evidence>
<dbReference type="Proteomes" id="UP000245207">
    <property type="component" value="Unassembled WGS sequence"/>
</dbReference>
<gene>
    <name evidence="2" type="ORF">CTI12_AA058130</name>
</gene>
<organism evidence="2 3">
    <name type="scientific">Artemisia annua</name>
    <name type="common">Sweet wormwood</name>
    <dbReference type="NCBI Taxonomy" id="35608"/>
    <lineage>
        <taxon>Eukaryota</taxon>
        <taxon>Viridiplantae</taxon>
        <taxon>Streptophyta</taxon>
        <taxon>Embryophyta</taxon>
        <taxon>Tracheophyta</taxon>
        <taxon>Spermatophyta</taxon>
        <taxon>Magnoliopsida</taxon>
        <taxon>eudicotyledons</taxon>
        <taxon>Gunneridae</taxon>
        <taxon>Pentapetalae</taxon>
        <taxon>asterids</taxon>
        <taxon>campanulids</taxon>
        <taxon>Asterales</taxon>
        <taxon>Asteraceae</taxon>
        <taxon>Asteroideae</taxon>
        <taxon>Anthemideae</taxon>
        <taxon>Artemisiinae</taxon>
        <taxon>Artemisia</taxon>
    </lineage>
</organism>
<feature type="region of interest" description="Disordered" evidence="1">
    <location>
        <begin position="124"/>
        <end position="167"/>
    </location>
</feature>
<comment type="caution">
    <text evidence="2">The sequence shown here is derived from an EMBL/GenBank/DDBJ whole genome shotgun (WGS) entry which is preliminary data.</text>
</comment>
<name>A0A2U1Q9N4_ARTAN</name>
<evidence type="ECO:0000313" key="2">
    <source>
        <dbReference type="EMBL" id="PWA94719.1"/>
    </source>
</evidence>
<reference evidence="2 3" key="1">
    <citation type="journal article" date="2018" name="Mol. Plant">
        <title>The genome of Artemisia annua provides insight into the evolution of Asteraceae family and artemisinin biosynthesis.</title>
        <authorList>
            <person name="Shen Q."/>
            <person name="Zhang L."/>
            <person name="Liao Z."/>
            <person name="Wang S."/>
            <person name="Yan T."/>
            <person name="Shi P."/>
            <person name="Liu M."/>
            <person name="Fu X."/>
            <person name="Pan Q."/>
            <person name="Wang Y."/>
            <person name="Lv Z."/>
            <person name="Lu X."/>
            <person name="Zhang F."/>
            <person name="Jiang W."/>
            <person name="Ma Y."/>
            <person name="Chen M."/>
            <person name="Hao X."/>
            <person name="Li L."/>
            <person name="Tang Y."/>
            <person name="Lv G."/>
            <person name="Zhou Y."/>
            <person name="Sun X."/>
            <person name="Brodelius P.E."/>
            <person name="Rose J.K.C."/>
            <person name="Tang K."/>
        </authorList>
    </citation>
    <scope>NUCLEOTIDE SEQUENCE [LARGE SCALE GENOMIC DNA]</scope>
    <source>
        <strain evidence="3">cv. Huhao1</strain>
        <tissue evidence="2">Leaf</tissue>
    </source>
</reference>
<keyword evidence="3" id="KW-1185">Reference proteome</keyword>
<proteinExistence type="predicted"/>
<protein>
    <submittedName>
        <fullName evidence="2">Uncharacterized protein</fullName>
    </submittedName>
</protein>
<dbReference type="AlphaFoldDB" id="A0A2U1Q9N4"/>
<evidence type="ECO:0000256" key="1">
    <source>
        <dbReference type="SAM" id="MobiDB-lite"/>
    </source>
</evidence>
<dbReference type="EMBL" id="PKPP01000290">
    <property type="protein sequence ID" value="PWA94719.1"/>
    <property type="molecule type" value="Genomic_DNA"/>
</dbReference>